<keyword evidence="2" id="KW-0722">Serine protease inhibitor</keyword>
<evidence type="ECO:0000259" key="4">
    <source>
        <dbReference type="PROSITE" id="PS50279"/>
    </source>
</evidence>
<dbReference type="GO" id="GO:0004867">
    <property type="term" value="F:serine-type endopeptidase inhibitor activity"/>
    <property type="evidence" value="ECO:0007669"/>
    <property type="project" value="UniProtKB-KW"/>
</dbReference>
<dbReference type="Pfam" id="PF00014">
    <property type="entry name" value="Kunitz_BPTI"/>
    <property type="match status" value="1"/>
</dbReference>
<dbReference type="PANTHER" id="PTHR10083">
    <property type="entry name" value="KUNITZ-TYPE PROTEASE INHIBITOR-RELATED"/>
    <property type="match status" value="1"/>
</dbReference>
<dbReference type="InterPro" id="IPR002223">
    <property type="entry name" value="Kunitz_BPTI"/>
</dbReference>
<organism evidence="5 6">
    <name type="scientific">Dibothriocephalus latus</name>
    <name type="common">Fish tapeworm</name>
    <name type="synonym">Diphyllobothrium latum</name>
    <dbReference type="NCBI Taxonomy" id="60516"/>
    <lineage>
        <taxon>Eukaryota</taxon>
        <taxon>Metazoa</taxon>
        <taxon>Spiralia</taxon>
        <taxon>Lophotrochozoa</taxon>
        <taxon>Platyhelminthes</taxon>
        <taxon>Cestoda</taxon>
        <taxon>Eucestoda</taxon>
        <taxon>Diphyllobothriidea</taxon>
        <taxon>Diphyllobothriidae</taxon>
        <taxon>Dibothriocephalus</taxon>
    </lineage>
</organism>
<dbReference type="PROSITE" id="PS50279">
    <property type="entry name" value="BPTI_KUNITZ_2"/>
    <property type="match status" value="1"/>
</dbReference>
<gene>
    <name evidence="5" type="ORF">DILT_LOCUS7115</name>
</gene>
<keyword evidence="6" id="KW-1185">Reference proteome</keyword>
<evidence type="ECO:0000313" key="6">
    <source>
        <dbReference type="Proteomes" id="UP000281553"/>
    </source>
</evidence>
<reference evidence="5 6" key="1">
    <citation type="submission" date="2018-11" db="EMBL/GenBank/DDBJ databases">
        <authorList>
            <consortium name="Pathogen Informatics"/>
        </authorList>
    </citation>
    <scope>NUCLEOTIDE SEQUENCE [LARGE SCALE GENOMIC DNA]</scope>
</reference>
<dbReference type="OrthoDB" id="4473401at2759"/>
<dbReference type="AlphaFoldDB" id="A0A3P7L3R4"/>
<keyword evidence="3" id="KW-1015">Disulfide bond</keyword>
<protein>
    <recommendedName>
        <fullName evidence="4">BPTI/Kunitz inhibitor domain-containing protein</fullName>
    </recommendedName>
</protein>
<sequence length="50" mass="5635">MPVDLGVCRAFVDRFYFDVRNGTCKSFVYGGCRGNENNFETEEACLETCA</sequence>
<evidence type="ECO:0000256" key="3">
    <source>
        <dbReference type="ARBA" id="ARBA00023157"/>
    </source>
</evidence>
<dbReference type="PANTHER" id="PTHR10083:SF328">
    <property type="entry name" value="TISSUE FACTOR PATHWAY INHIBITOR"/>
    <property type="match status" value="1"/>
</dbReference>
<evidence type="ECO:0000256" key="1">
    <source>
        <dbReference type="ARBA" id="ARBA00022690"/>
    </source>
</evidence>
<evidence type="ECO:0000313" key="5">
    <source>
        <dbReference type="EMBL" id="VDN11284.1"/>
    </source>
</evidence>
<dbReference type="CDD" id="cd00109">
    <property type="entry name" value="Kunitz-type"/>
    <property type="match status" value="1"/>
</dbReference>
<dbReference type="SMART" id="SM00131">
    <property type="entry name" value="KU"/>
    <property type="match status" value="1"/>
</dbReference>
<dbReference type="EMBL" id="UYRU01051132">
    <property type="protein sequence ID" value="VDN11284.1"/>
    <property type="molecule type" value="Genomic_DNA"/>
</dbReference>
<dbReference type="FunFam" id="4.10.410.10:FF:000020">
    <property type="entry name" value="Collagen, type VI, alpha 3"/>
    <property type="match status" value="1"/>
</dbReference>
<evidence type="ECO:0000256" key="2">
    <source>
        <dbReference type="ARBA" id="ARBA00022900"/>
    </source>
</evidence>
<dbReference type="Proteomes" id="UP000281553">
    <property type="component" value="Unassembled WGS sequence"/>
</dbReference>
<dbReference type="GO" id="GO:0005615">
    <property type="term" value="C:extracellular space"/>
    <property type="evidence" value="ECO:0007669"/>
    <property type="project" value="TreeGrafter"/>
</dbReference>
<keyword evidence="1" id="KW-0646">Protease inhibitor</keyword>
<dbReference type="InterPro" id="IPR020901">
    <property type="entry name" value="Prtase_inh_Kunz-CS"/>
</dbReference>
<dbReference type="InterPro" id="IPR050098">
    <property type="entry name" value="TFPI/VKTCI-like"/>
</dbReference>
<feature type="domain" description="BPTI/Kunitz inhibitor" evidence="4">
    <location>
        <begin position="1"/>
        <end position="49"/>
    </location>
</feature>
<proteinExistence type="predicted"/>
<dbReference type="PRINTS" id="PR00759">
    <property type="entry name" value="BASICPTASE"/>
</dbReference>
<dbReference type="SUPFAM" id="SSF57362">
    <property type="entry name" value="BPTI-like"/>
    <property type="match status" value="1"/>
</dbReference>
<name>A0A3P7L3R4_DIBLA</name>
<dbReference type="InterPro" id="IPR036880">
    <property type="entry name" value="Kunitz_BPTI_sf"/>
</dbReference>
<dbReference type="PROSITE" id="PS00280">
    <property type="entry name" value="BPTI_KUNITZ_1"/>
    <property type="match status" value="1"/>
</dbReference>
<accession>A0A3P7L3R4</accession>
<dbReference type="Gene3D" id="4.10.410.10">
    <property type="entry name" value="Pancreatic trypsin inhibitor Kunitz domain"/>
    <property type="match status" value="1"/>
</dbReference>